<dbReference type="Gene3D" id="1.10.10.10">
    <property type="entry name" value="Winged helix-like DNA-binding domain superfamily/Winged helix DNA-binding domain"/>
    <property type="match status" value="1"/>
</dbReference>
<reference evidence="7" key="1">
    <citation type="journal article" date="2014" name="Int. J. Syst. Evol. Microbiol.">
        <title>Complete genome sequence of Corynebacterium casei LMG S-19264T (=DSM 44701T), isolated from a smear-ripened cheese.</title>
        <authorList>
            <consortium name="US DOE Joint Genome Institute (JGI-PGF)"/>
            <person name="Walter F."/>
            <person name="Albersmeier A."/>
            <person name="Kalinowski J."/>
            <person name="Ruckert C."/>
        </authorList>
    </citation>
    <scope>NUCLEOTIDE SEQUENCE</scope>
    <source>
        <strain evidence="7">VKM Ac-2007</strain>
    </source>
</reference>
<proteinExistence type="inferred from homology"/>
<dbReference type="AlphaFoldDB" id="A0A9W6MBQ7"/>
<dbReference type="InterPro" id="IPR014284">
    <property type="entry name" value="RNA_pol_sigma-70_dom"/>
</dbReference>
<dbReference type="Pfam" id="PF04542">
    <property type="entry name" value="Sigma70_r2"/>
    <property type="match status" value="1"/>
</dbReference>
<dbReference type="InterPro" id="IPR039425">
    <property type="entry name" value="RNA_pol_sigma-70-like"/>
</dbReference>
<dbReference type="InterPro" id="IPR013325">
    <property type="entry name" value="RNA_pol_sigma_r2"/>
</dbReference>
<dbReference type="InterPro" id="IPR007627">
    <property type="entry name" value="RNA_pol_sigma70_r2"/>
</dbReference>
<dbReference type="InterPro" id="IPR036388">
    <property type="entry name" value="WH-like_DNA-bd_sf"/>
</dbReference>
<comment type="similarity">
    <text evidence="1">Belongs to the sigma-70 factor family. ECF subfamily.</text>
</comment>
<dbReference type="InterPro" id="IPR013324">
    <property type="entry name" value="RNA_pol_sigma_r3/r4-like"/>
</dbReference>
<dbReference type="GO" id="GO:0003677">
    <property type="term" value="F:DNA binding"/>
    <property type="evidence" value="ECO:0007669"/>
    <property type="project" value="InterPro"/>
</dbReference>
<protein>
    <submittedName>
        <fullName evidence="7">Siderophore-interacting protein</fullName>
    </submittedName>
</protein>
<evidence type="ECO:0000259" key="6">
    <source>
        <dbReference type="Pfam" id="PF08281"/>
    </source>
</evidence>
<accession>A0A9W6MBQ7</accession>
<dbReference type="PANTHER" id="PTHR43133">
    <property type="entry name" value="RNA POLYMERASE ECF-TYPE SIGMA FACTO"/>
    <property type="match status" value="1"/>
</dbReference>
<evidence type="ECO:0000256" key="3">
    <source>
        <dbReference type="ARBA" id="ARBA00023082"/>
    </source>
</evidence>
<dbReference type="PANTHER" id="PTHR43133:SF25">
    <property type="entry name" value="RNA POLYMERASE SIGMA FACTOR RFAY-RELATED"/>
    <property type="match status" value="1"/>
</dbReference>
<comment type="caution">
    <text evidence="7">The sequence shown here is derived from an EMBL/GenBank/DDBJ whole genome shotgun (WGS) entry which is preliminary data.</text>
</comment>
<evidence type="ECO:0000259" key="5">
    <source>
        <dbReference type="Pfam" id="PF04542"/>
    </source>
</evidence>
<sequence>MLDEEEFTALYDALHPRVFAYAVSRCGRRLAEEVVGETFAVAWRRREDIPVRAVLPWLLGVARNVSRELYRDEVRRAALEEALRGWAEEVETDVADEVAERSAVLRALATLGDDDKEVLTLVSWHGLGAGEAAGVLGCSKAAFFVRLHRARRRLEAAMDGAALHHRRQRVFVPEEER</sequence>
<evidence type="ECO:0000313" key="7">
    <source>
        <dbReference type="EMBL" id="GLK08381.1"/>
    </source>
</evidence>
<evidence type="ECO:0000313" key="8">
    <source>
        <dbReference type="Proteomes" id="UP001143474"/>
    </source>
</evidence>
<dbReference type="EMBL" id="BSEV01000002">
    <property type="protein sequence ID" value="GLK08381.1"/>
    <property type="molecule type" value="Genomic_DNA"/>
</dbReference>
<name>A0A9W6MBQ7_9ACTN</name>
<dbReference type="NCBIfam" id="TIGR02937">
    <property type="entry name" value="sigma70-ECF"/>
    <property type="match status" value="1"/>
</dbReference>
<dbReference type="Pfam" id="PF08281">
    <property type="entry name" value="Sigma70_r4_2"/>
    <property type="match status" value="1"/>
</dbReference>
<dbReference type="SUPFAM" id="SSF88946">
    <property type="entry name" value="Sigma2 domain of RNA polymerase sigma factors"/>
    <property type="match status" value="1"/>
</dbReference>
<reference evidence="7" key="2">
    <citation type="submission" date="2023-01" db="EMBL/GenBank/DDBJ databases">
        <authorList>
            <person name="Sun Q."/>
            <person name="Evtushenko L."/>
        </authorList>
    </citation>
    <scope>NUCLEOTIDE SEQUENCE</scope>
    <source>
        <strain evidence="7">VKM Ac-2007</strain>
    </source>
</reference>
<dbReference type="SUPFAM" id="SSF88659">
    <property type="entry name" value="Sigma3 and sigma4 domains of RNA polymerase sigma factors"/>
    <property type="match status" value="1"/>
</dbReference>
<gene>
    <name evidence="7" type="ORF">GCM10017600_17860</name>
</gene>
<feature type="domain" description="RNA polymerase sigma factor 70 region 4 type 2" evidence="6">
    <location>
        <begin position="103"/>
        <end position="154"/>
    </location>
</feature>
<organism evidence="7 8">
    <name type="scientific">Streptosporangium carneum</name>
    <dbReference type="NCBI Taxonomy" id="47481"/>
    <lineage>
        <taxon>Bacteria</taxon>
        <taxon>Bacillati</taxon>
        <taxon>Actinomycetota</taxon>
        <taxon>Actinomycetes</taxon>
        <taxon>Streptosporangiales</taxon>
        <taxon>Streptosporangiaceae</taxon>
        <taxon>Streptosporangium</taxon>
    </lineage>
</organism>
<dbReference type="GO" id="GO:0006352">
    <property type="term" value="P:DNA-templated transcription initiation"/>
    <property type="evidence" value="ECO:0007669"/>
    <property type="project" value="InterPro"/>
</dbReference>
<dbReference type="Proteomes" id="UP001143474">
    <property type="component" value="Unassembled WGS sequence"/>
</dbReference>
<keyword evidence="3" id="KW-0731">Sigma factor</keyword>
<keyword evidence="8" id="KW-1185">Reference proteome</keyword>
<dbReference type="InterPro" id="IPR013249">
    <property type="entry name" value="RNA_pol_sigma70_r4_t2"/>
</dbReference>
<keyword evidence="2" id="KW-0805">Transcription regulation</keyword>
<dbReference type="Gene3D" id="1.10.1740.10">
    <property type="match status" value="1"/>
</dbReference>
<evidence type="ECO:0000256" key="4">
    <source>
        <dbReference type="ARBA" id="ARBA00023163"/>
    </source>
</evidence>
<feature type="domain" description="RNA polymerase sigma-70 region 2" evidence="5">
    <location>
        <begin position="10"/>
        <end position="75"/>
    </location>
</feature>
<evidence type="ECO:0000256" key="1">
    <source>
        <dbReference type="ARBA" id="ARBA00010641"/>
    </source>
</evidence>
<dbReference type="GO" id="GO:0016987">
    <property type="term" value="F:sigma factor activity"/>
    <property type="evidence" value="ECO:0007669"/>
    <property type="project" value="UniProtKB-KW"/>
</dbReference>
<dbReference type="RefSeq" id="WP_271216876.1">
    <property type="nucleotide sequence ID" value="NZ_BAAAVD010000044.1"/>
</dbReference>
<evidence type="ECO:0000256" key="2">
    <source>
        <dbReference type="ARBA" id="ARBA00023015"/>
    </source>
</evidence>
<keyword evidence="4" id="KW-0804">Transcription</keyword>